<comment type="subcellular location">
    <subcellularLocation>
        <location evidence="2">Cytoplasm</location>
    </subcellularLocation>
</comment>
<keyword evidence="13" id="KW-1185">Reference proteome</keyword>
<evidence type="ECO:0000256" key="7">
    <source>
        <dbReference type="ARBA" id="ARBA00023235"/>
    </source>
</evidence>
<name>A0A3D9D3H1_9FLAO</name>
<evidence type="ECO:0000256" key="10">
    <source>
        <dbReference type="RuleBase" id="RU003915"/>
    </source>
</evidence>
<dbReference type="Proteomes" id="UP000256326">
    <property type="component" value="Unassembled WGS sequence"/>
</dbReference>
<reference evidence="12 13" key="1">
    <citation type="journal article" date="2006" name="Int. J. Syst. Evol. Microbiol.">
        <title>Chryseobacterium hispanicum sp. nov., isolated from the drinking water distribution system of Sevilla, Spain.</title>
        <authorList>
            <person name="Gallego V."/>
            <person name="Garcia M.T."/>
            <person name="Ventosa A."/>
        </authorList>
    </citation>
    <scope>NUCLEOTIDE SEQUENCE [LARGE SCALE GENOMIC DNA]</scope>
    <source>
        <strain evidence="12 13">KCTC 22104</strain>
    </source>
</reference>
<dbReference type="GO" id="GO:0042026">
    <property type="term" value="P:protein refolding"/>
    <property type="evidence" value="ECO:0007669"/>
    <property type="project" value="UniProtKB-ARBA"/>
</dbReference>
<dbReference type="EMBL" id="QNUG01000004">
    <property type="protein sequence ID" value="REC72478.1"/>
    <property type="molecule type" value="Genomic_DNA"/>
</dbReference>
<comment type="caution">
    <text evidence="12">The sequence shown here is derived from an EMBL/GenBank/DDBJ whole genome shotgun (WGS) entry which is preliminary data.</text>
</comment>
<evidence type="ECO:0000256" key="3">
    <source>
        <dbReference type="ARBA" id="ARBA00006577"/>
    </source>
</evidence>
<dbReference type="PANTHER" id="PTHR47861:SF3">
    <property type="entry name" value="FKBP-TYPE PEPTIDYL-PROLYL CIS-TRANS ISOMERASE SLYD"/>
    <property type="match status" value="1"/>
</dbReference>
<dbReference type="EC" id="5.2.1.8" evidence="10"/>
<comment type="catalytic activity">
    <reaction evidence="1 9 10">
        <text>[protein]-peptidylproline (omega=180) = [protein]-peptidylproline (omega=0)</text>
        <dbReference type="Rhea" id="RHEA:16237"/>
        <dbReference type="Rhea" id="RHEA-COMP:10747"/>
        <dbReference type="Rhea" id="RHEA-COMP:10748"/>
        <dbReference type="ChEBI" id="CHEBI:83833"/>
        <dbReference type="ChEBI" id="CHEBI:83834"/>
        <dbReference type="EC" id="5.2.1.8"/>
    </reaction>
</comment>
<dbReference type="PROSITE" id="PS50059">
    <property type="entry name" value="FKBP_PPIASE"/>
    <property type="match status" value="1"/>
</dbReference>
<comment type="similarity">
    <text evidence="3 10">Belongs to the FKBP-type PPIase family.</text>
</comment>
<organism evidence="12 13">
    <name type="scientific">Epilithonimonas hispanica</name>
    <dbReference type="NCBI Taxonomy" id="358687"/>
    <lineage>
        <taxon>Bacteria</taxon>
        <taxon>Pseudomonadati</taxon>
        <taxon>Bacteroidota</taxon>
        <taxon>Flavobacteriia</taxon>
        <taxon>Flavobacteriales</taxon>
        <taxon>Weeksellaceae</taxon>
        <taxon>Chryseobacterium group</taxon>
        <taxon>Epilithonimonas</taxon>
    </lineage>
</organism>
<accession>A0A3D9D3H1</accession>
<evidence type="ECO:0000256" key="4">
    <source>
        <dbReference type="ARBA" id="ARBA00022490"/>
    </source>
</evidence>
<keyword evidence="6" id="KW-0143">Chaperone</keyword>
<evidence type="ECO:0000259" key="11">
    <source>
        <dbReference type="PROSITE" id="PS50059"/>
    </source>
</evidence>
<dbReference type="GO" id="GO:0005737">
    <property type="term" value="C:cytoplasm"/>
    <property type="evidence" value="ECO:0007669"/>
    <property type="project" value="UniProtKB-SubCell"/>
</dbReference>
<dbReference type="Gene3D" id="3.10.50.40">
    <property type="match status" value="1"/>
</dbReference>
<comment type="function">
    <text evidence="8">Also involved in hydrogenase metallocenter assembly, probably by participating in the nickel insertion step. This function in hydrogenase biosynthesis requires chaperone activity and the presence of the metal-binding domain, but not PPIase activity.</text>
</comment>
<evidence type="ECO:0000313" key="12">
    <source>
        <dbReference type="EMBL" id="REC72478.1"/>
    </source>
</evidence>
<evidence type="ECO:0000313" key="13">
    <source>
        <dbReference type="Proteomes" id="UP000256326"/>
    </source>
</evidence>
<evidence type="ECO:0000256" key="2">
    <source>
        <dbReference type="ARBA" id="ARBA00004496"/>
    </source>
</evidence>
<evidence type="ECO:0000256" key="6">
    <source>
        <dbReference type="ARBA" id="ARBA00023186"/>
    </source>
</evidence>
<evidence type="ECO:0000256" key="8">
    <source>
        <dbReference type="ARBA" id="ARBA00037071"/>
    </source>
</evidence>
<dbReference type="Pfam" id="PF00254">
    <property type="entry name" value="FKBP_C"/>
    <property type="match status" value="1"/>
</dbReference>
<sequence>MALEKNNVVTLKYVLHTNDENGEKVFVEETSAENPMTFLYGVGMMIPKFEAEIENLAVGDKASFEIAPSEGYGERNPEAVTQLPVDMFQGQELPPVGAMLPLSDNQGNNFQAIVLEVTPEEVVVDLNHPMAGRSLFFDVEILNTRPATEEELAHGHAHGEDGHSGH</sequence>
<keyword evidence="4" id="KW-0963">Cytoplasm</keyword>
<dbReference type="RefSeq" id="WP_116032408.1">
    <property type="nucleotide sequence ID" value="NZ_JBHLVV010000051.1"/>
</dbReference>
<gene>
    <name evidence="12" type="ORF">DRF58_02425</name>
</gene>
<keyword evidence="7 9" id="KW-0413">Isomerase</keyword>
<dbReference type="AlphaFoldDB" id="A0A3D9D3H1"/>
<dbReference type="InterPro" id="IPR001179">
    <property type="entry name" value="PPIase_FKBP_dom"/>
</dbReference>
<dbReference type="OrthoDB" id="9808891at2"/>
<evidence type="ECO:0000256" key="1">
    <source>
        <dbReference type="ARBA" id="ARBA00000971"/>
    </source>
</evidence>
<evidence type="ECO:0000256" key="9">
    <source>
        <dbReference type="PROSITE-ProRule" id="PRU00277"/>
    </source>
</evidence>
<protein>
    <recommendedName>
        <fullName evidence="10">Peptidyl-prolyl cis-trans isomerase</fullName>
        <ecNumber evidence="10">5.2.1.8</ecNumber>
    </recommendedName>
</protein>
<proteinExistence type="inferred from homology"/>
<dbReference type="GO" id="GO:0003755">
    <property type="term" value="F:peptidyl-prolyl cis-trans isomerase activity"/>
    <property type="evidence" value="ECO:0007669"/>
    <property type="project" value="UniProtKB-UniRule"/>
</dbReference>
<dbReference type="PANTHER" id="PTHR47861">
    <property type="entry name" value="FKBP-TYPE PEPTIDYL-PROLYL CIS-TRANS ISOMERASE SLYD"/>
    <property type="match status" value="1"/>
</dbReference>
<feature type="domain" description="PPIase FKBP-type" evidence="11">
    <location>
        <begin position="6"/>
        <end position="95"/>
    </location>
</feature>
<evidence type="ECO:0000256" key="5">
    <source>
        <dbReference type="ARBA" id="ARBA00023110"/>
    </source>
</evidence>
<dbReference type="SUPFAM" id="SSF54534">
    <property type="entry name" value="FKBP-like"/>
    <property type="match status" value="1"/>
</dbReference>
<keyword evidence="5 9" id="KW-0697">Rotamase</keyword>
<dbReference type="InterPro" id="IPR046357">
    <property type="entry name" value="PPIase_dom_sf"/>
</dbReference>